<proteinExistence type="predicted"/>
<dbReference type="AlphaFoldDB" id="A0A0K2V2U7"/>
<accession>A0A0K2V2U7</accession>
<keyword evidence="1" id="KW-0472">Membrane</keyword>
<keyword evidence="1" id="KW-0812">Transmembrane</keyword>
<evidence type="ECO:0000313" key="2">
    <source>
        <dbReference type="EMBL" id="CDW44296.1"/>
    </source>
</evidence>
<protein>
    <submittedName>
        <fullName evidence="2">Uncharacterized protein</fullName>
    </submittedName>
</protein>
<sequence length="800" mass="90526">MMGCQTRVSYQILVLYNLIILTLNARLIASELHCWKCASVDKQTCPENAVIVPAGNEFNACVTWRLGNGTVILQNVVKFEQECTQSKIAFWSKFINMYYGGNEKNSASVACCQNSGCNTGIKKREIIYPGPPLDEVFSSSSPSQILSRQRHYLPDILRRMDGAPSYRVPYNPYSYSSDPFNNYLQAPSITTHNPIEAALSKVTQSHCQKYFSSTSAEEWLPRNLIPLTVDRASGAKVGVFYTKFNSLQNNNDHFIVRIIDESKSNETMYTFKLYNVGSISLFVSEYKKGREEENRKKSENNAIELSDERYFGFWVAIRNDEISLGKIGDTLVKPLIMWNDTYSKGPKKPYFLGITTPKSSSASFGASCEANNLHFSDTCITDEDCSEYPKTICRKDPIDPEFDQGGRDIPYDEWEKRNSILKTCFCKKGHIRIRGSKGCYDPVRSVITLKEACFSDHHCESLPNTACKSDYEIPRYNHSCQCLLGHKPFNPDPKTGLIEGCSILTENEKLTIHGCLERFRIDTADRVPKRVTDFVYDDDEEAYIASVQIKFKVDPFSPNSKNVKGYSDVAVIKILNKYKSGDKMLSVSFDRSDGRITIDDTLRSRGFFFENDYTREKTAVEDMKTLKLMEKEFVGFWIMYSFKKGFGGTMSIGLNGVPINIENSLVSWTDTSDSVLEKPVYIGFTTENEGSTVDFGATCMIKKNPTVPSPSRRDSGYSMVARGNSPLTNPWLSHGSQFVKEEGTIHDWQLNSGSYSDPLMHQQYLEKLSKILPQYYEDDKTLQDQSLFRDIEPLNGGGLS</sequence>
<keyword evidence="1" id="KW-1133">Transmembrane helix</keyword>
<evidence type="ECO:0000256" key="1">
    <source>
        <dbReference type="SAM" id="Phobius"/>
    </source>
</evidence>
<dbReference type="EMBL" id="HACA01026935">
    <property type="protein sequence ID" value="CDW44296.1"/>
    <property type="molecule type" value="Transcribed_RNA"/>
</dbReference>
<reference evidence="2" key="1">
    <citation type="submission" date="2014-05" db="EMBL/GenBank/DDBJ databases">
        <authorList>
            <person name="Chronopoulou M."/>
        </authorList>
    </citation>
    <scope>NUCLEOTIDE SEQUENCE</scope>
    <source>
        <tissue evidence="2">Whole organism</tissue>
    </source>
</reference>
<feature type="transmembrane region" description="Helical" evidence="1">
    <location>
        <begin position="12"/>
        <end position="29"/>
    </location>
</feature>
<organism evidence="2">
    <name type="scientific">Lepeophtheirus salmonis</name>
    <name type="common">Salmon louse</name>
    <name type="synonym">Caligus salmonis</name>
    <dbReference type="NCBI Taxonomy" id="72036"/>
    <lineage>
        <taxon>Eukaryota</taxon>
        <taxon>Metazoa</taxon>
        <taxon>Ecdysozoa</taxon>
        <taxon>Arthropoda</taxon>
        <taxon>Crustacea</taxon>
        <taxon>Multicrustacea</taxon>
        <taxon>Hexanauplia</taxon>
        <taxon>Copepoda</taxon>
        <taxon>Siphonostomatoida</taxon>
        <taxon>Caligidae</taxon>
        <taxon>Lepeophtheirus</taxon>
    </lineage>
</organism>
<name>A0A0K2V2U7_LEPSM</name>
<dbReference type="OrthoDB" id="6379280at2759"/>